<sequence>MEGLSIALAVVQFVDFTSKLVSATWKIHSGEPSPGGERSSHLKTITEDLTKYNDSLRQSQLAPISGDAALLDLAGKCNNIGSRLVDTLNSLQKQKGSAHGRVWGSLRLALREKWHENDIKAMSEDLQNYRQQVILHLIASQLEITTTMDHEIKKEISNTNKGQLQAIQSLQIGLDKINGKLDSLSIAQNPYRSGIMIALPPSQIHQALRGKDTTSTCQHIIDKLNYLEQNNRVLDIMLFGEITWKTELWTWSREELTKAFNNLIEEVSKTCNIMIFIDGMDEFCGDLLDVIEFVQGLCRTPGVKVCASSRPWNRFRDSFEHQPHLQVERLTYNDIHEYVDSKLRASATFQGYESSHPGFPASLIKDVCDKADGVFLWVRLVVSSLFDGLMDGENPNELREHLEEIPNELEMLFEKILWQPDPKHPKNLVREHLIDFGARFEKDKHRLKHLLEELGTNRPSLSEKIVAILSPETPSKASGKKKAHTSETAVVDSKMESKTPKKKRLLVRSMVGTIRNPGRK</sequence>
<comment type="caution">
    <text evidence="2">The sequence shown here is derived from an EMBL/GenBank/DDBJ whole genome shotgun (WGS) entry which is preliminary data.</text>
</comment>
<dbReference type="EMBL" id="SWKU01000031">
    <property type="protein sequence ID" value="KAF2995684.1"/>
    <property type="molecule type" value="Genomic_DNA"/>
</dbReference>
<gene>
    <name evidence="2" type="ORF">E8E13_002973</name>
</gene>
<evidence type="ECO:0000256" key="1">
    <source>
        <dbReference type="SAM" id="MobiDB-lite"/>
    </source>
</evidence>
<keyword evidence="3" id="KW-1185">Reference proteome</keyword>
<feature type="region of interest" description="Disordered" evidence="1">
    <location>
        <begin position="472"/>
        <end position="501"/>
    </location>
</feature>
<evidence type="ECO:0000313" key="3">
    <source>
        <dbReference type="Proteomes" id="UP000801428"/>
    </source>
</evidence>
<accession>A0A9P4T6B0</accession>
<dbReference type="PANTHER" id="PTHR10039:SF5">
    <property type="entry name" value="NACHT DOMAIN-CONTAINING PROTEIN"/>
    <property type="match status" value="1"/>
</dbReference>
<organism evidence="2 3">
    <name type="scientific">Curvularia kusanoi</name>
    <name type="common">Cochliobolus kusanoi</name>
    <dbReference type="NCBI Taxonomy" id="90978"/>
    <lineage>
        <taxon>Eukaryota</taxon>
        <taxon>Fungi</taxon>
        <taxon>Dikarya</taxon>
        <taxon>Ascomycota</taxon>
        <taxon>Pezizomycotina</taxon>
        <taxon>Dothideomycetes</taxon>
        <taxon>Pleosporomycetidae</taxon>
        <taxon>Pleosporales</taxon>
        <taxon>Pleosporineae</taxon>
        <taxon>Pleosporaceae</taxon>
        <taxon>Curvularia</taxon>
    </lineage>
</organism>
<dbReference type="InterPro" id="IPR027417">
    <property type="entry name" value="P-loop_NTPase"/>
</dbReference>
<proteinExistence type="predicted"/>
<dbReference type="PANTHER" id="PTHR10039">
    <property type="entry name" value="AMELOGENIN"/>
    <property type="match status" value="1"/>
</dbReference>
<protein>
    <submittedName>
        <fullName evidence="2">Uncharacterized protein</fullName>
    </submittedName>
</protein>
<reference evidence="2" key="1">
    <citation type="submission" date="2019-04" db="EMBL/GenBank/DDBJ databases">
        <title>Sequencing of skin fungus with MAO and IRED activity.</title>
        <authorList>
            <person name="Marsaioli A.J."/>
            <person name="Bonatto J.M.C."/>
            <person name="Reis Junior O."/>
        </authorList>
    </citation>
    <scope>NUCLEOTIDE SEQUENCE</scope>
    <source>
        <strain evidence="2">30M1</strain>
    </source>
</reference>
<dbReference type="SUPFAM" id="SSF52540">
    <property type="entry name" value="P-loop containing nucleoside triphosphate hydrolases"/>
    <property type="match status" value="1"/>
</dbReference>
<name>A0A9P4T6B0_CURKU</name>
<evidence type="ECO:0000313" key="2">
    <source>
        <dbReference type="EMBL" id="KAF2995684.1"/>
    </source>
</evidence>
<dbReference type="OrthoDB" id="443402at2759"/>
<dbReference type="AlphaFoldDB" id="A0A9P4T6B0"/>
<dbReference type="Proteomes" id="UP000801428">
    <property type="component" value="Unassembled WGS sequence"/>
</dbReference>